<name>A0ACC0UXB9_9HYPO</name>
<gene>
    <name evidence="1" type="ORF">N3K66_007152</name>
</gene>
<evidence type="ECO:0000313" key="1">
    <source>
        <dbReference type="EMBL" id="KAI9898792.1"/>
    </source>
</evidence>
<reference evidence="1" key="1">
    <citation type="submission" date="2022-10" db="EMBL/GenBank/DDBJ databases">
        <title>Complete Genome of Trichothecium roseum strain YXFP-22015, a Plant Pathogen Isolated from Citrus.</title>
        <authorList>
            <person name="Wang Y."/>
            <person name="Zhu L."/>
        </authorList>
    </citation>
    <scope>NUCLEOTIDE SEQUENCE</scope>
    <source>
        <strain evidence="1">YXFP-22015</strain>
    </source>
</reference>
<accession>A0ACC0UXB9</accession>
<organism evidence="1 2">
    <name type="scientific">Trichothecium roseum</name>
    <dbReference type="NCBI Taxonomy" id="47278"/>
    <lineage>
        <taxon>Eukaryota</taxon>
        <taxon>Fungi</taxon>
        <taxon>Dikarya</taxon>
        <taxon>Ascomycota</taxon>
        <taxon>Pezizomycotina</taxon>
        <taxon>Sordariomycetes</taxon>
        <taxon>Hypocreomycetidae</taxon>
        <taxon>Hypocreales</taxon>
        <taxon>Hypocreales incertae sedis</taxon>
        <taxon>Trichothecium</taxon>
    </lineage>
</organism>
<evidence type="ECO:0000313" key="2">
    <source>
        <dbReference type="Proteomes" id="UP001163324"/>
    </source>
</evidence>
<keyword evidence="2" id="KW-1185">Reference proteome</keyword>
<comment type="caution">
    <text evidence="1">The sequence shown here is derived from an EMBL/GenBank/DDBJ whole genome shotgun (WGS) entry which is preliminary data.</text>
</comment>
<sequence length="349" mass="38729">MAVTTPEQPTLPLLDLSLFLQGNAAEQKQFADDFCNCLKAHGFAKLINHGLDDESVKQLYHWNRNFFTLSPEAKVNMAHPGGPIPQRGWSRLGAENSAKLHRSGVNGGKEGKAAEKQEGGASVDLEDSREHFDQGMGTDAKFPNRWPREEDLPGFRGFMEKHYDRCNFISVALLESIELSLGLDKGRLSTQCVGGASEMRLNHYPPISVGQMKQGSVSRIWPHTDLGVLTLLFQDTVGGLEIEDRTRKGSFFPVPRGEWNELIVNVSETLERWTNGVLPAGVHQVTVPPSLKDQDDATIPARFSNAFFVKADREADVGALEHFVKAGEEPRYKSMTAHEYHTSRVASAY</sequence>
<protein>
    <submittedName>
        <fullName evidence="1">Uncharacterized protein</fullName>
    </submittedName>
</protein>
<proteinExistence type="predicted"/>
<dbReference type="EMBL" id="CM047945">
    <property type="protein sequence ID" value="KAI9898792.1"/>
    <property type="molecule type" value="Genomic_DNA"/>
</dbReference>
<dbReference type="Proteomes" id="UP001163324">
    <property type="component" value="Chromosome 6"/>
</dbReference>